<feature type="region of interest" description="Disordered" evidence="1">
    <location>
        <begin position="417"/>
        <end position="470"/>
    </location>
</feature>
<evidence type="ECO:0000313" key="2">
    <source>
        <dbReference type="EMBL" id="PWW80622.1"/>
    </source>
</evidence>
<dbReference type="OrthoDB" id="5404115at2759"/>
<protein>
    <submittedName>
        <fullName evidence="2">Uncharacterized protein</fullName>
    </submittedName>
</protein>
<proteinExistence type="predicted"/>
<evidence type="ECO:0000313" key="3">
    <source>
        <dbReference type="Proteomes" id="UP000246991"/>
    </source>
</evidence>
<gene>
    <name evidence="2" type="ORF">C7212DRAFT_361604</name>
</gene>
<accession>A0A317T1R5</accession>
<organism evidence="2 3">
    <name type="scientific">Tuber magnatum</name>
    <name type="common">white Piedmont truffle</name>
    <dbReference type="NCBI Taxonomy" id="42249"/>
    <lineage>
        <taxon>Eukaryota</taxon>
        <taxon>Fungi</taxon>
        <taxon>Dikarya</taxon>
        <taxon>Ascomycota</taxon>
        <taxon>Pezizomycotina</taxon>
        <taxon>Pezizomycetes</taxon>
        <taxon>Pezizales</taxon>
        <taxon>Tuberaceae</taxon>
        <taxon>Tuber</taxon>
    </lineage>
</organism>
<feature type="region of interest" description="Disordered" evidence="1">
    <location>
        <begin position="53"/>
        <end position="93"/>
    </location>
</feature>
<dbReference type="Proteomes" id="UP000246991">
    <property type="component" value="Unassembled WGS sequence"/>
</dbReference>
<reference evidence="2 3" key="1">
    <citation type="submission" date="2018-03" db="EMBL/GenBank/DDBJ databases">
        <title>Genomes of Pezizomycetes fungi and the evolution of truffles.</title>
        <authorList>
            <person name="Murat C."/>
            <person name="Payen T."/>
            <person name="Noel B."/>
            <person name="Kuo A."/>
            <person name="Martin F.M."/>
        </authorList>
    </citation>
    <scope>NUCLEOTIDE SEQUENCE [LARGE SCALE GENOMIC DNA]</scope>
    <source>
        <strain evidence="2">091103-1</strain>
    </source>
</reference>
<feature type="region of interest" description="Disordered" evidence="1">
    <location>
        <begin position="521"/>
        <end position="544"/>
    </location>
</feature>
<comment type="caution">
    <text evidence="2">The sequence shown here is derived from an EMBL/GenBank/DDBJ whole genome shotgun (WGS) entry which is preliminary data.</text>
</comment>
<dbReference type="AlphaFoldDB" id="A0A317T1R5"/>
<dbReference type="EMBL" id="PYWC01000002">
    <property type="protein sequence ID" value="PWW80622.1"/>
    <property type="molecule type" value="Genomic_DNA"/>
</dbReference>
<name>A0A317T1R5_9PEZI</name>
<feature type="compositionally biased region" description="Low complexity" evidence="1">
    <location>
        <begin position="56"/>
        <end position="66"/>
    </location>
</feature>
<sequence>MPTFDYASTNVTRHLSDGSMADIIHCIIVTGPENLSISASDFPIRLAGANTTNPDANSLANSASGSEEGESRANSEEETGPCLHHQAGGREADAGSERNLGFRWYLLSNVPAKRYLYWCGLPATRYIPKSCLVFRHQAESITFQFDWGAVAGDSVVYLCHGDGKVERLAPGDPIVDGLTFTSLGEPLDDVTGLDSPGLVAMSPGCYQADLFIDRLMGMNGFGSGDGFDTSRDEAIPLLLGTASASKENISFHRGNSLASHRASNTGGSDPNGRLVHHSHSLVISMEYANVLSTFSSQSTIRAVLNAGVCDAPDDGLVTGADKLWTAKPSNGNCITACVGSNEISKDRSTHTGGVGPSALTNNFAALQHPNPDPFAQAEEVMPLYPSVFSSGEQISIFNEGGRKGGCVGSPEVELSGQAADGMDLPEGTFDPRAPPFTAPASENCREQSTRPGKPEGSLGQEKEAWPPGTLMKGFEPAHGGFSDLEAFRARLGGVRNWIVFPPAQVAVEYLPKELKRLDWTGHEEDKGGLPDPNAPGKAGLPADR</sequence>
<evidence type="ECO:0000256" key="1">
    <source>
        <dbReference type="SAM" id="MobiDB-lite"/>
    </source>
</evidence>
<keyword evidence="3" id="KW-1185">Reference proteome</keyword>